<dbReference type="EMBL" id="JAEUBG010005835">
    <property type="protein sequence ID" value="KAH3672217.1"/>
    <property type="molecule type" value="Genomic_DNA"/>
</dbReference>
<comment type="caution">
    <text evidence="3">The sequence shown here is derived from an EMBL/GenBank/DDBJ whole genome shotgun (WGS) entry which is preliminary data.</text>
</comment>
<evidence type="ECO:0000313" key="3">
    <source>
        <dbReference type="EMBL" id="KAH3672217.1"/>
    </source>
</evidence>
<name>A0A9P8PI25_WICPI</name>
<sequence length="330" mass="38238">MTLRSSILTLFQLCLLTLFCSAKDHYPGLSIGDHNYEPTLQRTMFSFVLFYKEGCYHCDKLEPTYKLLAEAYHYQGSELQILAVNVKENQRVQSIERIEGFPTLKLYDNGVGRYIDSYRRGERDIDMFIDYLTRTTGVEPRLQEKKYIEVGTLPQLKGIETQLLTQSSPQKSNTLLLAFVTPWIPEWSLKFSTYIDLLTQLNRDDVQLIIVDGSVGDTAELTRYYKVDRFPTFVYRDDLNQRGFRYMDSQAGLNLEVLDAFLNGGIGQWFDNVEELNHDRLREDGGERRKPAGAAGDVGRKYQVNHGEEDTSVFVDDEMIELLFHKLREF</sequence>
<reference evidence="3" key="1">
    <citation type="journal article" date="2021" name="Open Biol.">
        <title>Shared evolutionary footprints suggest mitochondrial oxidative damage underlies multiple complex I losses in fungi.</title>
        <authorList>
            <person name="Schikora-Tamarit M.A."/>
            <person name="Marcet-Houben M."/>
            <person name="Nosek J."/>
            <person name="Gabaldon T."/>
        </authorList>
    </citation>
    <scope>NUCLEOTIDE SEQUENCE</scope>
    <source>
        <strain evidence="3">CBS2887</strain>
    </source>
</reference>
<dbReference type="AlphaFoldDB" id="A0A9P8PI25"/>
<feature type="signal peptide" evidence="1">
    <location>
        <begin position="1"/>
        <end position="22"/>
    </location>
</feature>
<dbReference type="Proteomes" id="UP000774326">
    <property type="component" value="Unassembled WGS sequence"/>
</dbReference>
<feature type="domain" description="Thioredoxin" evidence="2">
    <location>
        <begin position="20"/>
        <end position="137"/>
    </location>
</feature>
<dbReference type="PROSITE" id="PS51352">
    <property type="entry name" value="THIOREDOXIN_2"/>
    <property type="match status" value="1"/>
</dbReference>
<dbReference type="SUPFAM" id="SSF52833">
    <property type="entry name" value="Thioredoxin-like"/>
    <property type="match status" value="2"/>
</dbReference>
<dbReference type="Gene3D" id="3.40.30.10">
    <property type="entry name" value="Glutaredoxin"/>
    <property type="match status" value="1"/>
</dbReference>
<dbReference type="GO" id="GO:0006457">
    <property type="term" value="P:protein folding"/>
    <property type="evidence" value="ECO:0007669"/>
    <property type="project" value="TreeGrafter"/>
</dbReference>
<dbReference type="InterPro" id="IPR013766">
    <property type="entry name" value="Thioredoxin_domain"/>
</dbReference>
<accession>A0A9P8PI25</accession>
<feature type="chain" id="PRO_5040306700" description="Thioredoxin domain-containing protein" evidence="1">
    <location>
        <begin position="23"/>
        <end position="330"/>
    </location>
</feature>
<evidence type="ECO:0000259" key="2">
    <source>
        <dbReference type="PROSITE" id="PS51352"/>
    </source>
</evidence>
<dbReference type="CDD" id="cd02961">
    <property type="entry name" value="PDI_a_family"/>
    <property type="match status" value="1"/>
</dbReference>
<dbReference type="InterPro" id="IPR036249">
    <property type="entry name" value="Thioredoxin-like_sf"/>
</dbReference>
<dbReference type="OrthoDB" id="72053at2759"/>
<keyword evidence="4" id="KW-1185">Reference proteome</keyword>
<proteinExistence type="predicted"/>
<dbReference type="GO" id="GO:0003756">
    <property type="term" value="F:protein disulfide isomerase activity"/>
    <property type="evidence" value="ECO:0007669"/>
    <property type="project" value="TreeGrafter"/>
</dbReference>
<evidence type="ECO:0000313" key="4">
    <source>
        <dbReference type="Proteomes" id="UP000774326"/>
    </source>
</evidence>
<protein>
    <recommendedName>
        <fullName evidence="2">Thioredoxin domain-containing protein</fullName>
    </recommendedName>
</protein>
<dbReference type="PANTHER" id="PTHR45672">
    <property type="entry name" value="PROTEIN DISULFIDE-ISOMERASE C17H9.14C-RELATED"/>
    <property type="match status" value="1"/>
</dbReference>
<dbReference type="Pfam" id="PF00085">
    <property type="entry name" value="Thioredoxin"/>
    <property type="match status" value="1"/>
</dbReference>
<organism evidence="3 4">
    <name type="scientific">Wickerhamomyces pijperi</name>
    <name type="common">Yeast</name>
    <name type="synonym">Pichia pijperi</name>
    <dbReference type="NCBI Taxonomy" id="599730"/>
    <lineage>
        <taxon>Eukaryota</taxon>
        <taxon>Fungi</taxon>
        <taxon>Dikarya</taxon>
        <taxon>Ascomycota</taxon>
        <taxon>Saccharomycotina</taxon>
        <taxon>Saccharomycetes</taxon>
        <taxon>Phaffomycetales</taxon>
        <taxon>Wickerhamomycetaceae</taxon>
        <taxon>Wickerhamomyces</taxon>
    </lineage>
</organism>
<dbReference type="InterPro" id="IPR051063">
    <property type="entry name" value="PDI"/>
</dbReference>
<evidence type="ECO:0000256" key="1">
    <source>
        <dbReference type="SAM" id="SignalP"/>
    </source>
</evidence>
<gene>
    <name evidence="3" type="ORF">WICPIJ_010069</name>
</gene>
<dbReference type="GO" id="GO:0005783">
    <property type="term" value="C:endoplasmic reticulum"/>
    <property type="evidence" value="ECO:0007669"/>
    <property type="project" value="TreeGrafter"/>
</dbReference>
<keyword evidence="1" id="KW-0732">Signal</keyword>
<reference evidence="3" key="2">
    <citation type="submission" date="2021-01" db="EMBL/GenBank/DDBJ databases">
        <authorList>
            <person name="Schikora-Tamarit M.A."/>
        </authorList>
    </citation>
    <scope>NUCLEOTIDE SEQUENCE</scope>
    <source>
        <strain evidence="3">CBS2887</strain>
    </source>
</reference>